<accession>A0A1M7AVT3</accession>
<organism evidence="7 8">
    <name type="scientific">Chitinophaga jiangningensis</name>
    <dbReference type="NCBI Taxonomy" id="1419482"/>
    <lineage>
        <taxon>Bacteria</taxon>
        <taxon>Pseudomonadati</taxon>
        <taxon>Bacteroidota</taxon>
        <taxon>Chitinophagia</taxon>
        <taxon>Chitinophagales</taxon>
        <taxon>Chitinophagaceae</taxon>
        <taxon>Chitinophaga</taxon>
    </lineage>
</organism>
<name>A0A1M7AVT3_9BACT</name>
<feature type="chain" id="PRO_5013337039" evidence="6">
    <location>
        <begin position="24"/>
        <end position="511"/>
    </location>
</feature>
<evidence type="ECO:0000256" key="4">
    <source>
        <dbReference type="ARBA" id="ARBA00022801"/>
    </source>
</evidence>
<keyword evidence="1 7" id="KW-0121">Carboxypeptidase</keyword>
<dbReference type="InterPro" id="IPR029058">
    <property type="entry name" value="AB_hydrolase_fold"/>
</dbReference>
<dbReference type="SUPFAM" id="SSF53474">
    <property type="entry name" value="alpha/beta-Hydrolases"/>
    <property type="match status" value="1"/>
</dbReference>
<sequence length="511" mass="57460">MNTMKKQLLFPALLAGLSLHAVAQQKAPAQAPPAKPVSQSAVSMSPDTTIVSTHEVTIKGQRIPYKSTAGTQPVWDESGKVLAGIFYTYYERTDVKDKAGRPLVISFNGGPGTPSVWMQIAYTGPRLLNIDDEGYPVQPYGIHENSQSILDVADILYIDPANTGFSRLASKDVPREKFFGVNADIRYLAEWINTFVSRHNRWASPKYLIGESYGTTRASGLALELQNSQWMYLNGVILVSPTELGINRNGPVDAALRLPYYAATAWYHKALAADLQQKDLTAFLPEVEDFTIKELLPAISQGGFLDDQQRRNIAAKMARYSGLSEQVILQYNLDVPTNYFWKELLRDKGFTVGRLDSRYRGMDRELAGDSPDYNAELTSWLHAFTPAINIYLREELGVKTDLKYMMFGPVHPWDRGNDNTGENLRQAMAQNPYLHVMIQSGYYDGACDYFNAKYSMWQLDPGGRLKDRLSWKGYRSGHMMYLRKDDLATGNDDIRNFIRASLPKAGQPAKY</sequence>
<dbReference type="Proteomes" id="UP000184420">
    <property type="component" value="Unassembled WGS sequence"/>
</dbReference>
<protein>
    <submittedName>
        <fullName evidence="7">Carboxypeptidase C (Cathepsin A)</fullName>
    </submittedName>
</protein>
<evidence type="ECO:0000313" key="8">
    <source>
        <dbReference type="Proteomes" id="UP000184420"/>
    </source>
</evidence>
<evidence type="ECO:0000256" key="1">
    <source>
        <dbReference type="ARBA" id="ARBA00022645"/>
    </source>
</evidence>
<evidence type="ECO:0000256" key="5">
    <source>
        <dbReference type="ARBA" id="ARBA00023180"/>
    </source>
</evidence>
<dbReference type="EMBL" id="FRBL01000003">
    <property type="protein sequence ID" value="SHL46529.1"/>
    <property type="molecule type" value="Genomic_DNA"/>
</dbReference>
<evidence type="ECO:0000313" key="7">
    <source>
        <dbReference type="EMBL" id="SHL46529.1"/>
    </source>
</evidence>
<evidence type="ECO:0000256" key="2">
    <source>
        <dbReference type="ARBA" id="ARBA00022670"/>
    </source>
</evidence>
<gene>
    <name evidence="7" type="ORF">SAMN05444266_103419</name>
</gene>
<dbReference type="STRING" id="1419482.SAMN05444266_103419"/>
<dbReference type="GO" id="GO:0004185">
    <property type="term" value="F:serine-type carboxypeptidase activity"/>
    <property type="evidence" value="ECO:0007669"/>
    <property type="project" value="InterPro"/>
</dbReference>
<keyword evidence="3 6" id="KW-0732">Signal</keyword>
<dbReference type="PANTHER" id="PTHR11802">
    <property type="entry name" value="SERINE PROTEASE FAMILY S10 SERINE CARBOXYPEPTIDASE"/>
    <property type="match status" value="1"/>
</dbReference>
<dbReference type="Gene3D" id="3.40.50.1820">
    <property type="entry name" value="alpha/beta hydrolase"/>
    <property type="match status" value="1"/>
</dbReference>
<evidence type="ECO:0000256" key="3">
    <source>
        <dbReference type="ARBA" id="ARBA00022729"/>
    </source>
</evidence>
<feature type="signal peptide" evidence="6">
    <location>
        <begin position="1"/>
        <end position="23"/>
    </location>
</feature>
<dbReference type="InterPro" id="IPR001563">
    <property type="entry name" value="Peptidase_S10"/>
</dbReference>
<dbReference type="AlphaFoldDB" id="A0A1M7AVT3"/>
<keyword evidence="5" id="KW-0325">Glycoprotein</keyword>
<keyword evidence="4" id="KW-0378">Hydrolase</keyword>
<dbReference type="GO" id="GO:0006508">
    <property type="term" value="P:proteolysis"/>
    <property type="evidence" value="ECO:0007669"/>
    <property type="project" value="UniProtKB-KW"/>
</dbReference>
<keyword evidence="2" id="KW-0645">Protease</keyword>
<evidence type="ECO:0000256" key="6">
    <source>
        <dbReference type="SAM" id="SignalP"/>
    </source>
</evidence>
<dbReference type="PANTHER" id="PTHR11802:SF3">
    <property type="entry name" value="RETINOID-INDUCIBLE SERINE CARBOXYPEPTIDASE"/>
    <property type="match status" value="1"/>
</dbReference>
<proteinExistence type="predicted"/>
<keyword evidence="8" id="KW-1185">Reference proteome</keyword>
<dbReference type="Pfam" id="PF00450">
    <property type="entry name" value="Peptidase_S10"/>
    <property type="match status" value="1"/>
</dbReference>
<dbReference type="RefSeq" id="WP_245805638.1">
    <property type="nucleotide sequence ID" value="NZ_FRBL01000003.1"/>
</dbReference>
<reference evidence="7 8" key="1">
    <citation type="submission" date="2016-11" db="EMBL/GenBank/DDBJ databases">
        <authorList>
            <person name="Jaros S."/>
            <person name="Januszkiewicz K."/>
            <person name="Wedrychowicz H."/>
        </authorList>
    </citation>
    <scope>NUCLEOTIDE SEQUENCE [LARGE SCALE GENOMIC DNA]</scope>
    <source>
        <strain evidence="7 8">DSM 27406</strain>
    </source>
</reference>